<dbReference type="RefSeq" id="WP_381481078.1">
    <property type="nucleotide sequence ID" value="NZ_JBHTLT010000089.1"/>
</dbReference>
<evidence type="ECO:0000259" key="3">
    <source>
        <dbReference type="PROSITE" id="PS50983"/>
    </source>
</evidence>
<evidence type="ECO:0000313" key="5">
    <source>
        <dbReference type="Proteomes" id="UP001597231"/>
    </source>
</evidence>
<accession>A0ABW3U281</accession>
<proteinExistence type="inferred from homology"/>
<dbReference type="Proteomes" id="UP001597231">
    <property type="component" value="Unassembled WGS sequence"/>
</dbReference>
<dbReference type="PANTHER" id="PTHR30535:SF35">
    <property type="entry name" value="PERIPLASMIC BINDING PROTEIN"/>
    <property type="match status" value="1"/>
</dbReference>
<dbReference type="InterPro" id="IPR050902">
    <property type="entry name" value="ABC_Transporter_SBP"/>
</dbReference>
<dbReference type="Pfam" id="PF01497">
    <property type="entry name" value="Peripla_BP_2"/>
    <property type="match status" value="1"/>
</dbReference>
<dbReference type="NCBIfam" id="NF038402">
    <property type="entry name" value="TroA_like"/>
    <property type="match status" value="1"/>
</dbReference>
<dbReference type="PROSITE" id="PS50983">
    <property type="entry name" value="FE_B12_PBP"/>
    <property type="match status" value="1"/>
</dbReference>
<evidence type="ECO:0000256" key="1">
    <source>
        <dbReference type="ARBA" id="ARBA00008814"/>
    </source>
</evidence>
<gene>
    <name evidence="4" type="ORF">ACFQ38_11880</name>
</gene>
<dbReference type="InterPro" id="IPR054828">
    <property type="entry name" value="Vit_B12_bind_prot"/>
</dbReference>
<sequence length="266" mass="30868">MQKTVTDRVGRTITYNYPPKRIVSLCPGITDTLFSLNLKEELVGRTRFCIYPKEEVKEIPAVAGTKDIKIDKIHDVKPDLIIVEKEENTEAIVTELQEHYPVYVAEVQSIEEAHRMIVDMGELTDRKEEAKQLSTAIRDRFSALPSMEGERAAYIIWKKPYMAVGRDTYIQSVLHEIGLINPFIQKEGRYPVITEEDFAAAKLDYVLLATEPYPFKEKHFEEFKRMLPETKPLLIDGEMFWYGPRMLEAPLYLQQFVHTEKHEDNG</sequence>
<keyword evidence="5" id="KW-1185">Reference proteome</keyword>
<reference evidence="5" key="1">
    <citation type="journal article" date="2019" name="Int. J. Syst. Evol. Microbiol.">
        <title>The Global Catalogue of Microorganisms (GCM) 10K type strain sequencing project: providing services to taxonomists for standard genome sequencing and annotation.</title>
        <authorList>
            <consortium name="The Broad Institute Genomics Platform"/>
            <consortium name="The Broad Institute Genome Sequencing Center for Infectious Disease"/>
            <person name="Wu L."/>
            <person name="Ma J."/>
        </authorList>
    </citation>
    <scope>NUCLEOTIDE SEQUENCE [LARGE SCALE GENOMIC DNA]</scope>
    <source>
        <strain evidence="5">CCUG 53915</strain>
    </source>
</reference>
<dbReference type="InterPro" id="IPR002491">
    <property type="entry name" value="ABC_transptr_periplasmic_BD"/>
</dbReference>
<dbReference type="SUPFAM" id="SSF53807">
    <property type="entry name" value="Helical backbone' metal receptor"/>
    <property type="match status" value="1"/>
</dbReference>
<comment type="similarity">
    <text evidence="1">Belongs to the bacterial solute-binding protein 8 family.</text>
</comment>
<dbReference type="Gene3D" id="3.40.50.1980">
    <property type="entry name" value="Nitrogenase molybdenum iron protein domain"/>
    <property type="match status" value="2"/>
</dbReference>
<comment type="caution">
    <text evidence="4">The sequence shown here is derived from an EMBL/GenBank/DDBJ whole genome shotgun (WGS) entry which is preliminary data.</text>
</comment>
<dbReference type="PANTHER" id="PTHR30535">
    <property type="entry name" value="VITAMIN B12-BINDING PROTEIN"/>
    <property type="match status" value="1"/>
</dbReference>
<organism evidence="4 5">
    <name type="scientific">Sporosarcina contaminans</name>
    <dbReference type="NCBI Taxonomy" id="633403"/>
    <lineage>
        <taxon>Bacteria</taxon>
        <taxon>Bacillati</taxon>
        <taxon>Bacillota</taxon>
        <taxon>Bacilli</taxon>
        <taxon>Bacillales</taxon>
        <taxon>Caryophanaceae</taxon>
        <taxon>Sporosarcina</taxon>
    </lineage>
</organism>
<name>A0ABW3U281_9BACL</name>
<evidence type="ECO:0000313" key="4">
    <source>
        <dbReference type="EMBL" id="MFD1205789.1"/>
    </source>
</evidence>
<dbReference type="EMBL" id="JBHTLT010000089">
    <property type="protein sequence ID" value="MFD1205789.1"/>
    <property type="molecule type" value="Genomic_DNA"/>
</dbReference>
<protein>
    <submittedName>
        <fullName evidence="4">ABC transporter substrate-binding protein</fullName>
    </submittedName>
</protein>
<keyword evidence="2" id="KW-0732">Signal</keyword>
<evidence type="ECO:0000256" key="2">
    <source>
        <dbReference type="ARBA" id="ARBA00022729"/>
    </source>
</evidence>
<feature type="domain" description="Fe/B12 periplasmic-binding" evidence="3">
    <location>
        <begin position="21"/>
        <end position="264"/>
    </location>
</feature>